<dbReference type="AlphaFoldDB" id="A0ABD3MHP1"/>
<sequence>MHGDPEPRFMWLLIYKEGFYGNPCSVVESLLFSTVWISSPNRNAISDLKLSVSHDLFTSLKKEKATAALPSLMDKRSQYGSDWRNGLWGFGKEEDKNYLGLECFIDNLGDEGGDLLTNKRIDSRDTITVALTRIQVDPVIPNPKFVRRQKHQTKRQNSE</sequence>
<organism evidence="1 2">
    <name type="scientific">Stephanodiscus triporus</name>
    <dbReference type="NCBI Taxonomy" id="2934178"/>
    <lineage>
        <taxon>Eukaryota</taxon>
        <taxon>Sar</taxon>
        <taxon>Stramenopiles</taxon>
        <taxon>Ochrophyta</taxon>
        <taxon>Bacillariophyta</taxon>
        <taxon>Coscinodiscophyceae</taxon>
        <taxon>Thalassiosirophycidae</taxon>
        <taxon>Stephanodiscales</taxon>
        <taxon>Stephanodiscaceae</taxon>
        <taxon>Stephanodiscus</taxon>
    </lineage>
</organism>
<dbReference type="EMBL" id="JALLAZ020001797">
    <property type="protein sequence ID" value="KAL3763610.1"/>
    <property type="molecule type" value="Genomic_DNA"/>
</dbReference>
<comment type="caution">
    <text evidence="1">The sequence shown here is derived from an EMBL/GenBank/DDBJ whole genome shotgun (WGS) entry which is preliminary data.</text>
</comment>
<name>A0ABD3MHP1_9STRA</name>
<proteinExistence type="predicted"/>
<evidence type="ECO:0000313" key="1">
    <source>
        <dbReference type="EMBL" id="KAL3763610.1"/>
    </source>
</evidence>
<evidence type="ECO:0000313" key="2">
    <source>
        <dbReference type="Proteomes" id="UP001530315"/>
    </source>
</evidence>
<reference evidence="1 2" key="1">
    <citation type="submission" date="2024-10" db="EMBL/GenBank/DDBJ databases">
        <title>Updated reference genomes for cyclostephanoid diatoms.</title>
        <authorList>
            <person name="Roberts W.R."/>
            <person name="Alverson A.J."/>
        </authorList>
    </citation>
    <scope>NUCLEOTIDE SEQUENCE [LARGE SCALE GENOMIC DNA]</scope>
    <source>
        <strain evidence="1 2">AJA276-08</strain>
    </source>
</reference>
<gene>
    <name evidence="1" type="ORF">ACHAW5_003908</name>
</gene>
<dbReference type="Proteomes" id="UP001530315">
    <property type="component" value="Unassembled WGS sequence"/>
</dbReference>
<keyword evidence="2" id="KW-1185">Reference proteome</keyword>
<accession>A0ABD3MHP1</accession>
<protein>
    <submittedName>
        <fullName evidence="1">Uncharacterized protein</fullName>
    </submittedName>
</protein>